<evidence type="ECO:0000313" key="2">
    <source>
        <dbReference type="EMBL" id="CAD9824757.1"/>
    </source>
</evidence>
<evidence type="ECO:0000256" key="1">
    <source>
        <dbReference type="SAM" id="Phobius"/>
    </source>
</evidence>
<feature type="transmembrane region" description="Helical" evidence="1">
    <location>
        <begin position="430"/>
        <end position="453"/>
    </location>
</feature>
<dbReference type="PANTHER" id="PTHR34370:SF1">
    <property type="entry name" value="OS04G0600100 PROTEIN"/>
    <property type="match status" value="1"/>
</dbReference>
<proteinExistence type="predicted"/>
<name>A0A7S2UPK7_9STRA</name>
<feature type="transmembrane region" description="Helical" evidence="1">
    <location>
        <begin position="385"/>
        <end position="404"/>
    </location>
</feature>
<accession>A0A7S2UPK7</accession>
<feature type="transmembrane region" description="Helical" evidence="1">
    <location>
        <begin position="474"/>
        <end position="495"/>
    </location>
</feature>
<sequence>MPIRHAMTIYISSAIIIASVVDGFQLQSRTFLKATSIRNESKLRMVNDNSLALQYREGYDEDYYTFDPKLSFRTLFHDYAPRASIIARTYASYAINARRPSSLGGFFSGVDFFDSYDEEDQEEKDLIDCLSYLPSGGLNLPPKSRDLLARATMQYLRKSTNNGQSSSADGDVKLSEVLSIIDEEFKFYNVPFSVGDPSHGADRKSKDKDDLKAAEISRKIFAFSAFYRLPREITTVLFGEEEYGLRMQRVAKYYNDFVRWGWKGVLFPKGLGVRIRRKYLESKRARYSILPRLLKRDRNEAIQEAELAIKDSSSTDLPVRRMSREEFLATMDKELSFPASDDDNRQSLFKVPTFFFPNRNNVFKRIKRQFDSQTNKLKGAGRAGVIAYGALNFAWYTLAVMWQWGRVSSAPVSPGTIGALKYSIKKFGKVLIGTYVGSQVTKLARLSLAVLLAPIGDRALRSTQKKFNINESRAFWLLTTLLIGSCLGVWTSVIVGDAALSSVGTFSM</sequence>
<keyword evidence="1" id="KW-1133">Transmembrane helix</keyword>
<dbReference type="EMBL" id="HBHQ01024628">
    <property type="protein sequence ID" value="CAD9824757.1"/>
    <property type="molecule type" value="Transcribed_RNA"/>
</dbReference>
<reference evidence="2" key="1">
    <citation type="submission" date="2021-01" db="EMBL/GenBank/DDBJ databases">
        <authorList>
            <person name="Corre E."/>
            <person name="Pelletier E."/>
            <person name="Niang G."/>
            <person name="Scheremetjew M."/>
            <person name="Finn R."/>
            <person name="Kale V."/>
            <person name="Holt S."/>
            <person name="Cochrane G."/>
            <person name="Meng A."/>
            <person name="Brown T."/>
            <person name="Cohen L."/>
        </authorList>
    </citation>
    <scope>NUCLEOTIDE SEQUENCE</scope>
    <source>
        <strain evidence="2">CCMP2084</strain>
    </source>
</reference>
<keyword evidence="1" id="KW-0812">Transmembrane</keyword>
<gene>
    <name evidence="2" type="ORF">ASEP1449_LOCUS16591</name>
</gene>
<dbReference type="AlphaFoldDB" id="A0A7S2UPK7"/>
<dbReference type="PANTHER" id="PTHR34370">
    <property type="entry name" value="OS04G0600100 PROTEIN"/>
    <property type="match status" value="1"/>
</dbReference>
<organism evidence="2">
    <name type="scientific">Attheya septentrionalis</name>
    <dbReference type="NCBI Taxonomy" id="420275"/>
    <lineage>
        <taxon>Eukaryota</taxon>
        <taxon>Sar</taxon>
        <taxon>Stramenopiles</taxon>
        <taxon>Ochrophyta</taxon>
        <taxon>Bacillariophyta</taxon>
        <taxon>Coscinodiscophyceae</taxon>
        <taxon>Chaetocerotophycidae</taxon>
        <taxon>Chaetocerotales</taxon>
        <taxon>Attheyaceae</taxon>
        <taxon>Attheya</taxon>
    </lineage>
</organism>
<protein>
    <submittedName>
        <fullName evidence="2">Uncharacterized protein</fullName>
    </submittedName>
</protein>
<keyword evidence="1" id="KW-0472">Membrane</keyword>